<feature type="region of interest" description="Disordered" evidence="2">
    <location>
        <begin position="339"/>
        <end position="361"/>
    </location>
</feature>
<feature type="compositionally biased region" description="Low complexity" evidence="2">
    <location>
        <begin position="346"/>
        <end position="358"/>
    </location>
</feature>
<evidence type="ECO:0000313" key="4">
    <source>
        <dbReference type="Proteomes" id="UP000826195"/>
    </source>
</evidence>
<keyword evidence="1" id="KW-0175">Coiled coil</keyword>
<feature type="compositionally biased region" description="Basic and acidic residues" evidence="2">
    <location>
        <begin position="152"/>
        <end position="165"/>
    </location>
</feature>
<feature type="compositionally biased region" description="Basic and acidic residues" evidence="2">
    <location>
        <begin position="134"/>
        <end position="143"/>
    </location>
</feature>
<accession>A0AAV7HWF4</accession>
<dbReference type="Proteomes" id="UP000826195">
    <property type="component" value="Unassembled WGS sequence"/>
</dbReference>
<feature type="region of interest" description="Disordered" evidence="2">
    <location>
        <begin position="93"/>
        <end position="165"/>
    </location>
</feature>
<sequence>MMDQKYALVAVPPESKETRIIETEKIYNFDKYNFTTRSKVYRYQGDNGNKVKCAIIKVGGKKKNSNSAKKRRINDIVNKFNASEGTVEKIANKNRRNNYISSNDESESEKEKEKEEKDKEEEDEEEENEENDERYDNCLKDDYLTGESDIFDGEKDEQVRGEQTDHTAKENEIEMNAFKRIIPESDEEDDIPRNLDNDLIEEDLDETYDDEFERANDLENYPERETENITKRPNFDPFFSATTVTKLPAVNSMGRLPQIQPGSSRVIQSTNVKKREITSTAKPTNASRRIQLRSNNGTSEKTQSGAYLNLVEQCKQQELEIKKWKQRALLAEAAYQAQLNKRDRPSQQPQPRQSRNNRALANEDYFNNDTFHIGDDIYIPSAVHLAATTSNCNQTFITQMSHAIWGIETLSTRVVKQSSSTGNKKELTPRKRELLARHYNAFLQDKNYSKEKLNYEKARLSSYLGGAITAARTNWKILLQSKLVLPLRGLSPKLARELIYFHATIPNQFWALSVLESVQIVSKITKKLLSF</sequence>
<protein>
    <submittedName>
        <fullName evidence="3">Uncharacterized protein</fullName>
    </submittedName>
</protein>
<feature type="coiled-coil region" evidence="1">
    <location>
        <begin position="307"/>
        <end position="334"/>
    </location>
</feature>
<gene>
    <name evidence="3" type="ORF">KQX54_013241</name>
</gene>
<organism evidence="3 4">
    <name type="scientific">Cotesia glomerata</name>
    <name type="common">Lepidopteran parasitic wasp</name>
    <name type="synonym">Apanteles glomeratus</name>
    <dbReference type="NCBI Taxonomy" id="32391"/>
    <lineage>
        <taxon>Eukaryota</taxon>
        <taxon>Metazoa</taxon>
        <taxon>Ecdysozoa</taxon>
        <taxon>Arthropoda</taxon>
        <taxon>Hexapoda</taxon>
        <taxon>Insecta</taxon>
        <taxon>Pterygota</taxon>
        <taxon>Neoptera</taxon>
        <taxon>Endopterygota</taxon>
        <taxon>Hymenoptera</taxon>
        <taxon>Apocrita</taxon>
        <taxon>Ichneumonoidea</taxon>
        <taxon>Braconidae</taxon>
        <taxon>Microgastrinae</taxon>
        <taxon>Cotesia</taxon>
    </lineage>
</organism>
<name>A0AAV7HWF4_COTGL</name>
<proteinExistence type="predicted"/>
<evidence type="ECO:0000256" key="2">
    <source>
        <dbReference type="SAM" id="MobiDB-lite"/>
    </source>
</evidence>
<comment type="caution">
    <text evidence="3">The sequence shown here is derived from an EMBL/GenBank/DDBJ whole genome shotgun (WGS) entry which is preliminary data.</text>
</comment>
<evidence type="ECO:0000256" key="1">
    <source>
        <dbReference type="SAM" id="Coils"/>
    </source>
</evidence>
<dbReference type="EMBL" id="JAHXZJ010002982">
    <property type="protein sequence ID" value="KAH0535092.1"/>
    <property type="molecule type" value="Genomic_DNA"/>
</dbReference>
<feature type="compositionally biased region" description="Acidic residues" evidence="2">
    <location>
        <begin position="118"/>
        <end position="133"/>
    </location>
</feature>
<keyword evidence="4" id="KW-1185">Reference proteome</keyword>
<dbReference type="AlphaFoldDB" id="A0AAV7HWF4"/>
<reference evidence="3 4" key="1">
    <citation type="journal article" date="2021" name="J. Hered.">
        <title>A chromosome-level genome assembly of the parasitoid wasp, Cotesia glomerata (Hymenoptera: Braconidae).</title>
        <authorList>
            <person name="Pinto B.J."/>
            <person name="Weis J.J."/>
            <person name="Gamble T."/>
            <person name="Ode P.J."/>
            <person name="Paul R."/>
            <person name="Zaspel J.M."/>
        </authorList>
    </citation>
    <scope>NUCLEOTIDE SEQUENCE [LARGE SCALE GENOMIC DNA]</scope>
    <source>
        <strain evidence="3">CgM1</strain>
    </source>
</reference>
<evidence type="ECO:0000313" key="3">
    <source>
        <dbReference type="EMBL" id="KAH0535092.1"/>
    </source>
</evidence>